<dbReference type="Pfam" id="PF00144">
    <property type="entry name" value="Beta-lactamase"/>
    <property type="match status" value="1"/>
</dbReference>
<dbReference type="Proteomes" id="UP001500506">
    <property type="component" value="Unassembled WGS sequence"/>
</dbReference>
<gene>
    <name evidence="4" type="ORF">GCM10009747_21870</name>
</gene>
<feature type="region of interest" description="Disordered" evidence="1">
    <location>
        <begin position="426"/>
        <end position="445"/>
    </location>
</feature>
<dbReference type="Gene3D" id="3.40.710.10">
    <property type="entry name" value="DD-peptidase/beta-lactamase superfamily"/>
    <property type="match status" value="1"/>
</dbReference>
<dbReference type="PROSITE" id="PS51257">
    <property type="entry name" value="PROKAR_LIPOPROTEIN"/>
    <property type="match status" value="1"/>
</dbReference>
<evidence type="ECO:0000259" key="3">
    <source>
        <dbReference type="Pfam" id="PF00144"/>
    </source>
</evidence>
<protein>
    <recommendedName>
        <fullName evidence="3">Beta-lactamase-related domain-containing protein</fullName>
    </recommendedName>
</protein>
<dbReference type="SUPFAM" id="SSF56601">
    <property type="entry name" value="beta-lactamase/transpeptidase-like"/>
    <property type="match status" value="1"/>
</dbReference>
<keyword evidence="2" id="KW-0732">Signal</keyword>
<organism evidence="4 5">
    <name type="scientific">Agromyces humatus</name>
    <dbReference type="NCBI Taxonomy" id="279573"/>
    <lineage>
        <taxon>Bacteria</taxon>
        <taxon>Bacillati</taxon>
        <taxon>Actinomycetota</taxon>
        <taxon>Actinomycetes</taxon>
        <taxon>Micrococcales</taxon>
        <taxon>Microbacteriaceae</taxon>
        <taxon>Agromyces</taxon>
    </lineage>
</organism>
<dbReference type="InterPro" id="IPR050491">
    <property type="entry name" value="AmpC-like"/>
</dbReference>
<evidence type="ECO:0000313" key="4">
    <source>
        <dbReference type="EMBL" id="GAA1762217.1"/>
    </source>
</evidence>
<dbReference type="RefSeq" id="WP_232497625.1">
    <property type="nucleotide sequence ID" value="NZ_BAAANH010000004.1"/>
</dbReference>
<name>A0ABN2KSA9_9MICO</name>
<evidence type="ECO:0000313" key="5">
    <source>
        <dbReference type="Proteomes" id="UP001500506"/>
    </source>
</evidence>
<dbReference type="InterPro" id="IPR001466">
    <property type="entry name" value="Beta-lactam-related"/>
</dbReference>
<evidence type="ECO:0000256" key="2">
    <source>
        <dbReference type="SAM" id="SignalP"/>
    </source>
</evidence>
<feature type="chain" id="PRO_5046965976" description="Beta-lactamase-related domain-containing protein" evidence="2">
    <location>
        <begin position="29"/>
        <end position="445"/>
    </location>
</feature>
<dbReference type="EMBL" id="BAAANH010000004">
    <property type="protein sequence ID" value="GAA1762217.1"/>
    <property type="molecule type" value="Genomic_DNA"/>
</dbReference>
<feature type="signal peptide" evidence="2">
    <location>
        <begin position="1"/>
        <end position="28"/>
    </location>
</feature>
<accession>A0ABN2KSA9</accession>
<comment type="caution">
    <text evidence="4">The sequence shown here is derived from an EMBL/GenBank/DDBJ whole genome shotgun (WGS) entry which is preliminary data.</text>
</comment>
<proteinExistence type="predicted"/>
<sequence>MGDRYGGKRRWRAAIAAFATAAALTLTGCTGGPVDPAQQFDPVEGAFDAALVTSLEGVLDQAIALSGSSGGVAGVWAPWAGSWSAASGSVSLGEGARPVSTDSRFRLGPLTAELTCTVFLRLVEAGTVALDDPVTDYVDRVAGLDDITLEQLCRHTSGLADYYPGLEPHFIANPERVWSPNELLATGLANNRTGTPGQKWSYSRTGILLLGLALEEATGRTWNELVTQYIADPLGLDDTALPGPSTTRVDGVLGAYAASIAADGKPVCEAVLDDSAQSSSMGGVAAGAVSSLDDVRKLSEAFATGSLLGEHHARAQWTTIPLGGSAPPWQKFGIGGAEYGPLRGGFGESPGALTAAFTDPETGLTVVVALNNSTSGADFVRETAFALASLGSKAAAAGERQRPLVELPWSFEQASAKMTELGLCPTVTDAPEETPTETPAPPAEG</sequence>
<keyword evidence="5" id="KW-1185">Reference proteome</keyword>
<dbReference type="InterPro" id="IPR012338">
    <property type="entry name" value="Beta-lactam/transpept-like"/>
</dbReference>
<evidence type="ECO:0000256" key="1">
    <source>
        <dbReference type="SAM" id="MobiDB-lite"/>
    </source>
</evidence>
<dbReference type="PANTHER" id="PTHR46825">
    <property type="entry name" value="D-ALANYL-D-ALANINE-CARBOXYPEPTIDASE/ENDOPEPTIDASE AMPH"/>
    <property type="match status" value="1"/>
</dbReference>
<dbReference type="PANTHER" id="PTHR46825:SF7">
    <property type="entry name" value="D-ALANYL-D-ALANINE CARBOXYPEPTIDASE"/>
    <property type="match status" value="1"/>
</dbReference>
<feature type="domain" description="Beta-lactamase-related" evidence="3">
    <location>
        <begin position="85"/>
        <end position="385"/>
    </location>
</feature>
<reference evidence="4 5" key="1">
    <citation type="journal article" date="2019" name="Int. J. Syst. Evol. Microbiol.">
        <title>The Global Catalogue of Microorganisms (GCM) 10K type strain sequencing project: providing services to taxonomists for standard genome sequencing and annotation.</title>
        <authorList>
            <consortium name="The Broad Institute Genomics Platform"/>
            <consortium name="The Broad Institute Genome Sequencing Center for Infectious Disease"/>
            <person name="Wu L."/>
            <person name="Ma J."/>
        </authorList>
    </citation>
    <scope>NUCLEOTIDE SEQUENCE [LARGE SCALE GENOMIC DNA]</scope>
    <source>
        <strain evidence="4 5">JCM 14319</strain>
    </source>
</reference>